<feature type="region of interest" description="Disordered" evidence="1">
    <location>
        <begin position="194"/>
        <end position="220"/>
    </location>
</feature>
<feature type="compositionally biased region" description="Basic and acidic residues" evidence="1">
    <location>
        <begin position="136"/>
        <end position="155"/>
    </location>
</feature>
<feature type="region of interest" description="Disordered" evidence="1">
    <location>
        <begin position="885"/>
        <end position="907"/>
    </location>
</feature>
<feature type="compositionally biased region" description="Basic and acidic residues" evidence="1">
    <location>
        <begin position="622"/>
        <end position="640"/>
    </location>
</feature>
<dbReference type="PANTHER" id="PTHR15696">
    <property type="entry name" value="SMG-7 SUPPRESSOR WITH MORPHOLOGICAL EFFECT ON GENITALIA PROTEIN 7"/>
    <property type="match status" value="1"/>
</dbReference>
<evidence type="ECO:0008006" key="6">
    <source>
        <dbReference type="Google" id="ProtNLM"/>
    </source>
</evidence>
<dbReference type="GO" id="GO:0000184">
    <property type="term" value="P:nuclear-transcribed mRNA catabolic process, nonsense-mediated decay"/>
    <property type="evidence" value="ECO:0007669"/>
    <property type="project" value="TreeGrafter"/>
</dbReference>
<evidence type="ECO:0000259" key="2">
    <source>
        <dbReference type="Pfam" id="PF10373"/>
    </source>
</evidence>
<feature type="compositionally biased region" description="Low complexity" evidence="1">
    <location>
        <begin position="50"/>
        <end position="65"/>
    </location>
</feature>
<feature type="region of interest" description="Disordered" evidence="1">
    <location>
        <begin position="925"/>
        <end position="946"/>
    </location>
</feature>
<feature type="domain" description="DNA/RNA-binding" evidence="2">
    <location>
        <begin position="469"/>
        <end position="567"/>
    </location>
</feature>
<feature type="domain" description="PIN" evidence="3">
    <location>
        <begin position="966"/>
        <end position="1109"/>
    </location>
</feature>
<proteinExistence type="predicted"/>
<dbReference type="Gene3D" id="1.25.40.10">
    <property type="entry name" value="Tetratricopeptide repeat domain"/>
    <property type="match status" value="1"/>
</dbReference>
<organism evidence="4 5">
    <name type="scientific">Lactarius akahatsu</name>
    <dbReference type="NCBI Taxonomy" id="416441"/>
    <lineage>
        <taxon>Eukaryota</taxon>
        <taxon>Fungi</taxon>
        <taxon>Dikarya</taxon>
        <taxon>Basidiomycota</taxon>
        <taxon>Agaricomycotina</taxon>
        <taxon>Agaricomycetes</taxon>
        <taxon>Russulales</taxon>
        <taxon>Russulaceae</taxon>
        <taxon>Lactarius</taxon>
    </lineage>
</organism>
<feature type="compositionally biased region" description="Low complexity" evidence="1">
    <location>
        <begin position="194"/>
        <end position="207"/>
    </location>
</feature>
<dbReference type="Gene3D" id="3.40.50.1010">
    <property type="entry name" value="5'-nuclease"/>
    <property type="match status" value="1"/>
</dbReference>
<feature type="compositionally biased region" description="Polar residues" evidence="1">
    <location>
        <begin position="409"/>
        <end position="422"/>
    </location>
</feature>
<dbReference type="EMBL" id="JAKELL010000001">
    <property type="protein sequence ID" value="KAH9001722.1"/>
    <property type="molecule type" value="Genomic_DNA"/>
</dbReference>
<feature type="region of interest" description="Disordered" evidence="1">
    <location>
        <begin position="406"/>
        <end position="435"/>
    </location>
</feature>
<dbReference type="CDD" id="cd09880">
    <property type="entry name" value="PIN_Smg5-6-like"/>
    <property type="match status" value="1"/>
</dbReference>
<dbReference type="SUPFAM" id="SSF48452">
    <property type="entry name" value="TPR-like"/>
    <property type="match status" value="1"/>
</dbReference>
<dbReference type="AlphaFoldDB" id="A0AAD4QIB5"/>
<feature type="compositionally biased region" description="Acidic residues" evidence="1">
    <location>
        <begin position="898"/>
        <end position="907"/>
    </location>
</feature>
<reference evidence="4" key="1">
    <citation type="submission" date="2022-01" db="EMBL/GenBank/DDBJ databases">
        <title>Comparative genomics reveals a dynamic genome evolution in the ectomycorrhizal milk-cap (Lactarius) mushrooms.</title>
        <authorList>
            <consortium name="DOE Joint Genome Institute"/>
            <person name="Lebreton A."/>
            <person name="Tang N."/>
            <person name="Kuo A."/>
            <person name="LaButti K."/>
            <person name="Drula E."/>
            <person name="Barry K."/>
            <person name="Clum A."/>
            <person name="Lipzen A."/>
            <person name="Mousain D."/>
            <person name="Ng V."/>
            <person name="Wang R."/>
            <person name="Wang X."/>
            <person name="Dai Y."/>
            <person name="Henrissat B."/>
            <person name="Grigoriev I.V."/>
            <person name="Guerin-Laguette A."/>
            <person name="Yu F."/>
            <person name="Martin F.M."/>
        </authorList>
    </citation>
    <scope>NUCLEOTIDE SEQUENCE</scope>
    <source>
        <strain evidence="4">QP</strain>
    </source>
</reference>
<feature type="compositionally biased region" description="Polar residues" evidence="1">
    <location>
        <begin position="76"/>
        <end position="86"/>
    </location>
</feature>
<protein>
    <recommendedName>
        <fullName evidence="6">PIN domain-containing protein</fullName>
    </recommendedName>
</protein>
<dbReference type="GO" id="GO:0070034">
    <property type="term" value="F:telomerase RNA binding"/>
    <property type="evidence" value="ECO:0007669"/>
    <property type="project" value="TreeGrafter"/>
</dbReference>
<dbReference type="GO" id="GO:0005697">
    <property type="term" value="C:telomerase holoenzyme complex"/>
    <property type="evidence" value="ECO:0007669"/>
    <property type="project" value="TreeGrafter"/>
</dbReference>
<dbReference type="Pfam" id="PF10373">
    <property type="entry name" value="EST1_DNA_bind"/>
    <property type="match status" value="1"/>
</dbReference>
<feature type="compositionally biased region" description="Low complexity" evidence="1">
    <location>
        <begin position="925"/>
        <end position="936"/>
    </location>
</feature>
<gene>
    <name evidence="4" type="ORF">EDB92DRAFT_95450</name>
</gene>
<feature type="region of interest" description="Disordered" evidence="1">
    <location>
        <begin position="1"/>
        <end position="176"/>
    </location>
</feature>
<evidence type="ECO:0000313" key="5">
    <source>
        <dbReference type="Proteomes" id="UP001201163"/>
    </source>
</evidence>
<dbReference type="GO" id="GO:0042162">
    <property type="term" value="F:telomeric DNA binding"/>
    <property type="evidence" value="ECO:0007669"/>
    <property type="project" value="TreeGrafter"/>
</dbReference>
<sequence>MNATKHHRERDAAPMPTDIADKITALKRKQANNNRKDRTERPPVPAPHLQSSPPRRQPPSGQTPPVLLSRVEPDSSEFTRILTLSPSEKPALPHKHQAKLYNPNKDPIPMRRTAEPEAMSESTGSSYAQRPPADASRNRDAAQSRQLFDPRKHDAVAFSAAQARKPAPKHSGDYASVSSVSSYANSIVSSNFTLSSSTTDGSSAPSSIFDNKPREESKTSAFSAQLKKLYRDISALESKILADSGEPQDESRIVIKGGPSMGSEDVEKARWKKATEDHKQLSELMLRLLEISLAPGVPASLRNIPEKYNIIIRLWTNCFYRLLENLRRYSLNSRIALEYLQEFIYYAYTFYTALLERETFKDYRPGWLEALGDLARYRIVIATMVPAPLRPSRTLTAAAVRSRLRASPDGSTLSHSRTMSTGSEKHPARPDSPSPSVGIVAARLMELEPEKDRWRRVARDWYAEGVAGTPGHGKLHHHLGLLSREAEGEELRGVYHFVKSMIAIRPFETARESVLPLWSQTAQARRSAPDARAPELFVLLHGMLFTNIQLDDFSSTLARLVERLRIEEPEGREWAMMAAVNIGALLEYGRPQGFLRRSGVLGQDRNPAAIAAATKVKLAKKAQTDERMEVDGEERRRSSDVDASNPQGLSAIQISPALSDAMSSLEPSPSFKMAQDLTFGMLAHALRSTRDVPNPYVTILLMFLQTILRHPEGLSALERAIPWTDLAAFLTRAPHVQSAHLQNDKLDKNSVLLEDWAMRGMAWVGRVFERGCWEGNDSRLMEMEMLDTCDAESVDGTWEDDDDNEKASRATRATLAWRRTVWASTRIAKIVPGFVWDGKRSWWVDGMLAEKARVWEEEDRQAREEEERRKLGRRWVDVEGDELMDVEDDTTDTLSESGSEDDDEDPEEIKALKARRRYLRGLLQSSTSMSPGSTNSRPRRSRPPYAAARNVAARAGLQLVSGYTVLVLDTNILLSSLAMVNNLVESLCWTVVVPLPAIMELDGLASNPTPLGEAAKAAIAFVVGHVRSHADSLKVQTSRGNYLSSLTVRSELVDFDDPDSWERNMDDLILKAAIWQDEHWVDRSSLLKVEQLNERTKGAAKVVMLSLDRNRAYPGFLLPTVAIVDMSLPFFSPVRLKARARHLDAASEKELAYLLAATTGR</sequence>
<dbReference type="InterPro" id="IPR018834">
    <property type="entry name" value="DNA/RNA-bd_Est1-type"/>
</dbReference>
<dbReference type="PANTHER" id="PTHR15696:SF0">
    <property type="entry name" value="TELOMERASE-BINDING PROTEIN EST1A"/>
    <property type="match status" value="1"/>
</dbReference>
<dbReference type="InterPro" id="IPR011990">
    <property type="entry name" value="TPR-like_helical_dom_sf"/>
</dbReference>
<keyword evidence="5" id="KW-1185">Reference proteome</keyword>
<accession>A0AAD4QIB5</accession>
<name>A0AAD4QIB5_9AGAM</name>
<dbReference type="Proteomes" id="UP001201163">
    <property type="component" value="Unassembled WGS sequence"/>
</dbReference>
<feature type="region of interest" description="Disordered" evidence="1">
    <location>
        <begin position="621"/>
        <end position="647"/>
    </location>
</feature>
<evidence type="ECO:0000259" key="3">
    <source>
        <dbReference type="Pfam" id="PF13638"/>
    </source>
</evidence>
<comment type="caution">
    <text evidence="4">The sequence shown here is derived from an EMBL/GenBank/DDBJ whole genome shotgun (WGS) entry which is preliminary data.</text>
</comment>
<dbReference type="InterPro" id="IPR002716">
    <property type="entry name" value="PIN_dom"/>
</dbReference>
<dbReference type="InterPro" id="IPR045153">
    <property type="entry name" value="Est1/Ebs1-like"/>
</dbReference>
<dbReference type="Pfam" id="PF13638">
    <property type="entry name" value="PIN_4"/>
    <property type="match status" value="1"/>
</dbReference>
<evidence type="ECO:0000256" key="1">
    <source>
        <dbReference type="SAM" id="MobiDB-lite"/>
    </source>
</evidence>
<evidence type="ECO:0000313" key="4">
    <source>
        <dbReference type="EMBL" id="KAH9001722.1"/>
    </source>
</evidence>